<dbReference type="InterPro" id="IPR013249">
    <property type="entry name" value="RNA_pol_sigma70_r4_t2"/>
</dbReference>
<evidence type="ECO:0000256" key="1">
    <source>
        <dbReference type="ARBA" id="ARBA00010641"/>
    </source>
</evidence>
<dbReference type="InterPro" id="IPR000792">
    <property type="entry name" value="Tscrpt_reg_LuxR_C"/>
</dbReference>
<dbReference type="InterPro" id="IPR013325">
    <property type="entry name" value="RNA_pol_sigma_r2"/>
</dbReference>
<reference evidence="8" key="1">
    <citation type="journal article" date="2019" name="Int. J. Syst. Evol. Microbiol.">
        <title>The Global Catalogue of Microorganisms (GCM) 10K type strain sequencing project: providing services to taxonomists for standard genome sequencing and annotation.</title>
        <authorList>
            <consortium name="The Broad Institute Genomics Platform"/>
            <consortium name="The Broad Institute Genome Sequencing Center for Infectious Disease"/>
            <person name="Wu L."/>
            <person name="Ma J."/>
        </authorList>
    </citation>
    <scope>NUCLEOTIDE SEQUENCE [LARGE SCALE GENOMIC DNA]</scope>
    <source>
        <strain evidence="8">KCTC 23098</strain>
    </source>
</reference>
<dbReference type="InterPro" id="IPR014284">
    <property type="entry name" value="RNA_pol_sigma-70_dom"/>
</dbReference>
<evidence type="ECO:0000313" key="7">
    <source>
        <dbReference type="EMBL" id="MFD2965645.1"/>
    </source>
</evidence>
<dbReference type="InterPro" id="IPR007627">
    <property type="entry name" value="RNA_pol_sigma70_r2"/>
</dbReference>
<dbReference type="Gene3D" id="1.10.10.10">
    <property type="entry name" value="Winged helix-like DNA-binding domain superfamily/Winged helix DNA-binding domain"/>
    <property type="match status" value="1"/>
</dbReference>
<dbReference type="InterPro" id="IPR036388">
    <property type="entry name" value="WH-like_DNA-bd_sf"/>
</dbReference>
<dbReference type="Pfam" id="PF08281">
    <property type="entry name" value="Sigma70_r4_2"/>
    <property type="match status" value="1"/>
</dbReference>
<evidence type="ECO:0000256" key="3">
    <source>
        <dbReference type="ARBA" id="ARBA00023082"/>
    </source>
</evidence>
<dbReference type="SUPFAM" id="SSF88659">
    <property type="entry name" value="Sigma3 and sigma4 domains of RNA polymerase sigma factors"/>
    <property type="match status" value="1"/>
</dbReference>
<evidence type="ECO:0000259" key="5">
    <source>
        <dbReference type="Pfam" id="PF04542"/>
    </source>
</evidence>
<dbReference type="RefSeq" id="WP_377613561.1">
    <property type="nucleotide sequence ID" value="NZ_JBHUPA010000039.1"/>
</dbReference>
<dbReference type="Proteomes" id="UP001597560">
    <property type="component" value="Unassembled WGS sequence"/>
</dbReference>
<dbReference type="EMBL" id="JBHUPA010000039">
    <property type="protein sequence ID" value="MFD2965645.1"/>
    <property type="molecule type" value="Genomic_DNA"/>
</dbReference>
<dbReference type="Gene3D" id="1.10.1740.10">
    <property type="match status" value="1"/>
</dbReference>
<keyword evidence="2" id="KW-0805">Transcription regulation</keyword>
<evidence type="ECO:0000256" key="2">
    <source>
        <dbReference type="ARBA" id="ARBA00023015"/>
    </source>
</evidence>
<feature type="domain" description="RNA polymerase sigma factor 70 region 4 type 2" evidence="6">
    <location>
        <begin position="115"/>
        <end position="167"/>
    </location>
</feature>
<dbReference type="InterPro" id="IPR014327">
    <property type="entry name" value="RNA_pol_sigma70_bacteroid"/>
</dbReference>
<comment type="caution">
    <text evidence="7">The sequence shown here is derived from an EMBL/GenBank/DDBJ whole genome shotgun (WGS) entry which is preliminary data.</text>
</comment>
<keyword evidence="4" id="KW-0804">Transcription</keyword>
<dbReference type="PANTHER" id="PTHR43133:SF46">
    <property type="entry name" value="RNA POLYMERASE SIGMA-70 FACTOR ECF SUBFAMILY"/>
    <property type="match status" value="1"/>
</dbReference>
<feature type="domain" description="RNA polymerase sigma-70 region 2" evidence="5">
    <location>
        <begin position="20"/>
        <end position="85"/>
    </location>
</feature>
<keyword evidence="3" id="KW-0731">Sigma factor</keyword>
<sequence>MHIEDGQCNLGDNAVFEQTYRTYYAALRFFAAKYVGDEESEDIIESLFLRLWKQKKVLTNETHLKAFLYQATRNACLDFIKTLGRIHKRHSVWLDQCEEVEQDYLHDLIHTEVLAELYRAIQHLPSQCKHVMQLGFVEGLTNEEIAQSLDLSIQTVKNHKVRALRMLKKQFAGSVSGLLCIHLFLS</sequence>
<dbReference type="Pfam" id="PF04542">
    <property type="entry name" value="Sigma70_r2"/>
    <property type="match status" value="1"/>
</dbReference>
<dbReference type="NCBIfam" id="TIGR02985">
    <property type="entry name" value="Sig70_bacteroi1"/>
    <property type="match status" value="1"/>
</dbReference>
<protein>
    <submittedName>
        <fullName evidence="7">RNA polymerase sigma-70 factor</fullName>
    </submittedName>
</protein>
<dbReference type="NCBIfam" id="TIGR02937">
    <property type="entry name" value="sigma70-ECF"/>
    <property type="match status" value="1"/>
</dbReference>
<gene>
    <name evidence="7" type="ORF">ACFS6J_27845</name>
</gene>
<evidence type="ECO:0000256" key="4">
    <source>
        <dbReference type="ARBA" id="ARBA00023163"/>
    </source>
</evidence>
<comment type="similarity">
    <text evidence="1">Belongs to the sigma-70 factor family. ECF subfamily.</text>
</comment>
<evidence type="ECO:0000259" key="6">
    <source>
        <dbReference type="Pfam" id="PF08281"/>
    </source>
</evidence>
<dbReference type="InterPro" id="IPR039425">
    <property type="entry name" value="RNA_pol_sigma-70-like"/>
</dbReference>
<evidence type="ECO:0000313" key="8">
    <source>
        <dbReference type="Proteomes" id="UP001597560"/>
    </source>
</evidence>
<organism evidence="7 8">
    <name type="scientific">Olivibacter jilunii</name>
    <dbReference type="NCBI Taxonomy" id="985016"/>
    <lineage>
        <taxon>Bacteria</taxon>
        <taxon>Pseudomonadati</taxon>
        <taxon>Bacteroidota</taxon>
        <taxon>Sphingobacteriia</taxon>
        <taxon>Sphingobacteriales</taxon>
        <taxon>Sphingobacteriaceae</taxon>
        <taxon>Olivibacter</taxon>
    </lineage>
</organism>
<dbReference type="SUPFAM" id="SSF88946">
    <property type="entry name" value="Sigma2 domain of RNA polymerase sigma factors"/>
    <property type="match status" value="1"/>
</dbReference>
<proteinExistence type="inferred from homology"/>
<dbReference type="InterPro" id="IPR013324">
    <property type="entry name" value="RNA_pol_sigma_r3/r4-like"/>
</dbReference>
<dbReference type="PRINTS" id="PR00038">
    <property type="entry name" value="HTHLUXR"/>
</dbReference>
<keyword evidence="8" id="KW-1185">Reference proteome</keyword>
<dbReference type="PANTHER" id="PTHR43133">
    <property type="entry name" value="RNA POLYMERASE ECF-TYPE SIGMA FACTO"/>
    <property type="match status" value="1"/>
</dbReference>
<accession>A0ABW6BAJ8</accession>
<name>A0ABW6BAJ8_9SPHI</name>